<dbReference type="PANTHER" id="PTHR34824">
    <property type="entry name" value="HEAT-INDUCIBLE TRANSCRIPTION REPRESSOR HRCA"/>
    <property type="match status" value="1"/>
</dbReference>
<dbReference type="HAMAP" id="MF_00081">
    <property type="entry name" value="HrcA"/>
    <property type="match status" value="1"/>
</dbReference>
<dbReference type="InterPro" id="IPR029016">
    <property type="entry name" value="GAF-like_dom_sf"/>
</dbReference>
<dbReference type="InterPro" id="IPR021153">
    <property type="entry name" value="HrcA_C"/>
</dbReference>
<dbReference type="NCBIfam" id="TIGR00331">
    <property type="entry name" value="hrcA"/>
    <property type="match status" value="1"/>
</dbReference>
<dbReference type="SUPFAM" id="SSF55781">
    <property type="entry name" value="GAF domain-like"/>
    <property type="match status" value="1"/>
</dbReference>
<dbReference type="EMBL" id="AGXA01000004">
    <property type="protein sequence ID" value="EKU94287.1"/>
    <property type="molecule type" value="Genomic_DNA"/>
</dbReference>
<dbReference type="InterPro" id="IPR023120">
    <property type="entry name" value="WHTH_transcript_rep_HrcA_IDD"/>
</dbReference>
<evidence type="ECO:0000259" key="6">
    <source>
        <dbReference type="Pfam" id="PF01628"/>
    </source>
</evidence>
<comment type="similarity">
    <text evidence="5">Belongs to the HrcA family.</text>
</comment>
<dbReference type="HOGENOM" id="CLU_050019_1_0_9"/>
<evidence type="ECO:0000256" key="5">
    <source>
        <dbReference type="HAMAP-Rule" id="MF_00081"/>
    </source>
</evidence>
<evidence type="ECO:0000256" key="2">
    <source>
        <dbReference type="ARBA" id="ARBA00023015"/>
    </source>
</evidence>
<keyword evidence="2 5" id="KW-0805">Transcription regulation</keyword>
<dbReference type="PANTHER" id="PTHR34824:SF1">
    <property type="entry name" value="HEAT-INDUCIBLE TRANSCRIPTION REPRESSOR HRCA"/>
    <property type="match status" value="1"/>
</dbReference>
<dbReference type="Proteomes" id="UP000009875">
    <property type="component" value="Unassembled WGS sequence"/>
</dbReference>
<name>K9ETI0_9LACT</name>
<keyword evidence="1 5" id="KW-0678">Repressor</keyword>
<dbReference type="STRING" id="883081.HMPREF9698_00319"/>
<dbReference type="InterPro" id="IPR002571">
    <property type="entry name" value="HrcA"/>
</dbReference>
<dbReference type="SUPFAM" id="SSF46785">
    <property type="entry name" value="Winged helix' DNA-binding domain"/>
    <property type="match status" value="1"/>
</dbReference>
<dbReference type="Pfam" id="PF03444">
    <property type="entry name" value="WHD_HrcA"/>
    <property type="match status" value="1"/>
</dbReference>
<evidence type="ECO:0000256" key="3">
    <source>
        <dbReference type="ARBA" id="ARBA00023016"/>
    </source>
</evidence>
<organism evidence="8 9">
    <name type="scientific">Alloiococcus otitis ATCC 51267</name>
    <dbReference type="NCBI Taxonomy" id="883081"/>
    <lineage>
        <taxon>Bacteria</taxon>
        <taxon>Bacillati</taxon>
        <taxon>Bacillota</taxon>
        <taxon>Bacilli</taxon>
        <taxon>Lactobacillales</taxon>
        <taxon>Carnobacteriaceae</taxon>
        <taxon>Alloiococcus</taxon>
    </lineage>
</organism>
<dbReference type="Pfam" id="PF01628">
    <property type="entry name" value="HrcA"/>
    <property type="match status" value="1"/>
</dbReference>
<keyword evidence="4 5" id="KW-0804">Transcription</keyword>
<dbReference type="GO" id="GO:0003677">
    <property type="term" value="F:DNA binding"/>
    <property type="evidence" value="ECO:0007669"/>
    <property type="project" value="InterPro"/>
</dbReference>
<evidence type="ECO:0000259" key="7">
    <source>
        <dbReference type="Pfam" id="PF03444"/>
    </source>
</evidence>
<keyword evidence="3 5" id="KW-0346">Stress response</keyword>
<dbReference type="InterPro" id="IPR036388">
    <property type="entry name" value="WH-like_DNA-bd_sf"/>
</dbReference>
<dbReference type="InterPro" id="IPR036390">
    <property type="entry name" value="WH_DNA-bd_sf"/>
</dbReference>
<dbReference type="Gene3D" id="3.30.390.60">
    <property type="entry name" value="Heat-inducible transcription repressor hrca homolog, domain 3"/>
    <property type="match status" value="1"/>
</dbReference>
<dbReference type="PATRIC" id="fig|883081.3.peg.321"/>
<evidence type="ECO:0000313" key="8">
    <source>
        <dbReference type="EMBL" id="EKU94287.1"/>
    </source>
</evidence>
<proteinExistence type="inferred from homology"/>
<feature type="domain" description="Winged helix-turn-helix transcription repressor HrcA DNA-binding" evidence="7">
    <location>
        <begin position="1"/>
        <end position="57"/>
    </location>
</feature>
<dbReference type="InterPro" id="IPR005104">
    <property type="entry name" value="WHTH_HrcA_DNA-bd"/>
</dbReference>
<dbReference type="RefSeq" id="WP_003776672.1">
    <property type="nucleotide sequence ID" value="NZ_JH992957.1"/>
</dbReference>
<sequence>MLTARQISILENIIHFFANTGEAVGSQTIAQQTDIEASPATIRNEMKLLEEKGFIQKNHLSSGRVPSMQGYRFYLDHIMQPEQPPQDSIARIAQELSKQFQELDDIVNQSAQILSDLTNYTAIVLGPKALESRLTDLKLVKVNANQVMAIVETDGQTIKSSVFRVGGRVSRSLIDRLSDLLKQELQGLLLSQVHDKLDREIPFLVRRSLGDISSLLSPVINSIEQADQNQVHISGKNKLFNFTEDLGIDQIKGLFDLFEDHEHDLSRLVNLADQGVNIRIGEELNDERFNNLSLITVDYSVGNIGSGLIAILGPTNMPYSKTLGVIEGFKIELVEALLNYYIH</sequence>
<dbReference type="AlphaFoldDB" id="K9ETI0"/>
<dbReference type="Gene3D" id="1.10.10.10">
    <property type="entry name" value="Winged helix-like DNA-binding domain superfamily/Winged helix DNA-binding domain"/>
    <property type="match status" value="1"/>
</dbReference>
<evidence type="ECO:0000256" key="4">
    <source>
        <dbReference type="ARBA" id="ARBA00023163"/>
    </source>
</evidence>
<evidence type="ECO:0000256" key="1">
    <source>
        <dbReference type="ARBA" id="ARBA00022491"/>
    </source>
</evidence>
<feature type="domain" description="Heat-inducible transcription repressor HrcA C-terminal" evidence="6">
    <location>
        <begin position="104"/>
        <end position="322"/>
    </location>
</feature>
<comment type="caution">
    <text evidence="8">The sequence shown here is derived from an EMBL/GenBank/DDBJ whole genome shotgun (WGS) entry which is preliminary data.</text>
</comment>
<accession>K9ETI0</accession>
<comment type="function">
    <text evidence="5">Negative regulator of class I heat shock genes (grpE-dnaK-dnaJ and groELS operons). Prevents heat-shock induction of these operons.</text>
</comment>
<reference evidence="8 9" key="1">
    <citation type="submission" date="2012-09" db="EMBL/GenBank/DDBJ databases">
        <title>The Genome Sequence of Alloiococcus otitis ATCC 51267.</title>
        <authorList>
            <consortium name="The Broad Institute Genome Sequencing Platform"/>
            <person name="Earl A."/>
            <person name="Ward D."/>
            <person name="Feldgarden M."/>
            <person name="Gevers D."/>
            <person name="Huys G."/>
            <person name="Walker B."/>
            <person name="Young S.K."/>
            <person name="Zeng Q."/>
            <person name="Gargeya S."/>
            <person name="Fitzgerald M."/>
            <person name="Haas B."/>
            <person name="Abouelleil A."/>
            <person name="Alvarado L."/>
            <person name="Arachchi H.M."/>
            <person name="Berlin A.M."/>
            <person name="Chapman S.B."/>
            <person name="Goldberg J."/>
            <person name="Griggs A."/>
            <person name="Gujja S."/>
            <person name="Hansen M."/>
            <person name="Howarth C."/>
            <person name="Imamovic A."/>
            <person name="Larimer J."/>
            <person name="McCowen C."/>
            <person name="Montmayeur A."/>
            <person name="Murphy C."/>
            <person name="Neiman D."/>
            <person name="Pearson M."/>
            <person name="Priest M."/>
            <person name="Roberts A."/>
            <person name="Saif S."/>
            <person name="Shea T."/>
            <person name="Sisk P."/>
            <person name="Sykes S."/>
            <person name="Wortman J."/>
            <person name="Nusbaum C."/>
            <person name="Birren B."/>
        </authorList>
    </citation>
    <scope>NUCLEOTIDE SEQUENCE [LARGE SCALE GENOMIC DNA]</scope>
    <source>
        <strain evidence="8 9">ATCC 51267</strain>
    </source>
</reference>
<dbReference type="GO" id="GO:0045892">
    <property type="term" value="P:negative regulation of DNA-templated transcription"/>
    <property type="evidence" value="ECO:0007669"/>
    <property type="project" value="UniProtKB-UniRule"/>
</dbReference>
<dbReference type="eggNOG" id="COG1420">
    <property type="taxonomic scope" value="Bacteria"/>
</dbReference>
<gene>
    <name evidence="5" type="primary">hrcA</name>
    <name evidence="8" type="ORF">HMPREF9698_00319</name>
</gene>
<dbReference type="PIRSF" id="PIRSF005485">
    <property type="entry name" value="HrcA"/>
    <property type="match status" value="1"/>
</dbReference>
<evidence type="ECO:0000313" key="9">
    <source>
        <dbReference type="Proteomes" id="UP000009875"/>
    </source>
</evidence>
<protein>
    <recommendedName>
        <fullName evidence="5">Heat-inducible transcription repressor HrcA</fullName>
    </recommendedName>
</protein>
<keyword evidence="9" id="KW-1185">Reference proteome</keyword>
<dbReference type="Gene3D" id="3.30.450.40">
    <property type="match status" value="1"/>
</dbReference>